<comment type="caution">
    <text evidence="7">The sequence shown here is derived from an EMBL/GenBank/DDBJ whole genome shotgun (WGS) entry which is preliminary data.</text>
</comment>
<dbReference type="GO" id="GO:0016987">
    <property type="term" value="F:sigma factor activity"/>
    <property type="evidence" value="ECO:0007669"/>
    <property type="project" value="UniProtKB-KW"/>
</dbReference>
<dbReference type="Pfam" id="PF08281">
    <property type="entry name" value="Sigma70_r4_2"/>
    <property type="match status" value="1"/>
</dbReference>
<keyword evidence="2" id="KW-0805">Transcription regulation</keyword>
<dbReference type="Gene3D" id="1.10.10.10">
    <property type="entry name" value="Winged helix-like DNA-binding domain superfamily/Winged helix DNA-binding domain"/>
    <property type="match status" value="1"/>
</dbReference>
<dbReference type="SUPFAM" id="SSF88659">
    <property type="entry name" value="Sigma3 and sigma4 domains of RNA polymerase sigma factors"/>
    <property type="match status" value="1"/>
</dbReference>
<dbReference type="PANTHER" id="PTHR43133:SF8">
    <property type="entry name" value="RNA POLYMERASE SIGMA FACTOR HI_1459-RELATED"/>
    <property type="match status" value="1"/>
</dbReference>
<feature type="domain" description="RNA polymerase sigma factor 70 region 4 type 2" evidence="6">
    <location>
        <begin position="129"/>
        <end position="175"/>
    </location>
</feature>
<name>A0A0G0Q3Y9_9BACT</name>
<dbReference type="Gene3D" id="1.10.1740.10">
    <property type="match status" value="1"/>
</dbReference>
<evidence type="ECO:0000256" key="3">
    <source>
        <dbReference type="ARBA" id="ARBA00023082"/>
    </source>
</evidence>
<dbReference type="InterPro" id="IPR014284">
    <property type="entry name" value="RNA_pol_sigma-70_dom"/>
</dbReference>
<organism evidence="7 8">
    <name type="scientific">Candidatus Uhrbacteria bacterium GW2011_GWF2_39_13</name>
    <dbReference type="NCBI Taxonomy" id="1618995"/>
    <lineage>
        <taxon>Bacteria</taxon>
        <taxon>Candidatus Uhriibacteriota</taxon>
    </lineage>
</organism>
<reference evidence="7 8" key="1">
    <citation type="journal article" date="2015" name="Nature">
        <title>rRNA introns, odd ribosomes, and small enigmatic genomes across a large radiation of phyla.</title>
        <authorList>
            <person name="Brown C.T."/>
            <person name="Hug L.A."/>
            <person name="Thomas B.C."/>
            <person name="Sharon I."/>
            <person name="Castelle C.J."/>
            <person name="Singh A."/>
            <person name="Wilkins M.J."/>
            <person name="Williams K.H."/>
            <person name="Banfield J.F."/>
        </authorList>
    </citation>
    <scope>NUCLEOTIDE SEQUENCE [LARGE SCALE GENOMIC DNA]</scope>
</reference>
<evidence type="ECO:0000259" key="6">
    <source>
        <dbReference type="Pfam" id="PF08281"/>
    </source>
</evidence>
<proteinExistence type="inferred from homology"/>
<protein>
    <submittedName>
        <fullName evidence="7">RNA polymerase, sigma-24 subunit, ECF subfamily</fullName>
    </submittedName>
</protein>
<dbReference type="GO" id="GO:0006352">
    <property type="term" value="P:DNA-templated transcription initiation"/>
    <property type="evidence" value="ECO:0007669"/>
    <property type="project" value="InterPro"/>
</dbReference>
<keyword evidence="5" id="KW-0804">Transcription</keyword>
<sequence>MKRPNEQFLLFRIRVFKDESAFASLLETYGSIIQRFLYFKLPTQHDVEDAYSLVCIRLWEYAITQSVQHVSGLLHTIARGVIAEFYRSREKEMGNLSIGTQEGQIDLAKENESEQLEEFVDTSIMKQGLQELSDDDRDAVIMRYLEGHSVKEIARHLGKTQNATSVLLHRAIKKLREILKKHNKFYG</sequence>
<dbReference type="GO" id="GO:0003677">
    <property type="term" value="F:DNA binding"/>
    <property type="evidence" value="ECO:0007669"/>
    <property type="project" value="UniProtKB-KW"/>
</dbReference>
<evidence type="ECO:0000256" key="1">
    <source>
        <dbReference type="ARBA" id="ARBA00010641"/>
    </source>
</evidence>
<gene>
    <name evidence="7" type="ORF">UT30_C0001G0069</name>
</gene>
<dbReference type="Proteomes" id="UP000033935">
    <property type="component" value="Unassembled WGS sequence"/>
</dbReference>
<dbReference type="InterPro" id="IPR039425">
    <property type="entry name" value="RNA_pol_sigma-70-like"/>
</dbReference>
<dbReference type="AlphaFoldDB" id="A0A0G0Q3Y9"/>
<dbReference type="NCBIfam" id="TIGR02937">
    <property type="entry name" value="sigma70-ECF"/>
    <property type="match status" value="1"/>
</dbReference>
<evidence type="ECO:0000313" key="7">
    <source>
        <dbReference type="EMBL" id="KKR05110.1"/>
    </source>
</evidence>
<evidence type="ECO:0000256" key="4">
    <source>
        <dbReference type="ARBA" id="ARBA00023125"/>
    </source>
</evidence>
<keyword evidence="3" id="KW-0731">Sigma factor</keyword>
<accession>A0A0G0Q3Y9</accession>
<dbReference type="InterPro" id="IPR013325">
    <property type="entry name" value="RNA_pol_sigma_r2"/>
</dbReference>
<dbReference type="InterPro" id="IPR036388">
    <property type="entry name" value="WH-like_DNA-bd_sf"/>
</dbReference>
<dbReference type="PANTHER" id="PTHR43133">
    <property type="entry name" value="RNA POLYMERASE ECF-TYPE SIGMA FACTO"/>
    <property type="match status" value="1"/>
</dbReference>
<dbReference type="InterPro" id="IPR013249">
    <property type="entry name" value="RNA_pol_sigma70_r4_t2"/>
</dbReference>
<evidence type="ECO:0000256" key="2">
    <source>
        <dbReference type="ARBA" id="ARBA00023015"/>
    </source>
</evidence>
<dbReference type="CDD" id="cd06171">
    <property type="entry name" value="Sigma70_r4"/>
    <property type="match status" value="1"/>
</dbReference>
<dbReference type="InterPro" id="IPR013324">
    <property type="entry name" value="RNA_pol_sigma_r3/r4-like"/>
</dbReference>
<keyword evidence="4" id="KW-0238">DNA-binding</keyword>
<evidence type="ECO:0000313" key="8">
    <source>
        <dbReference type="Proteomes" id="UP000033935"/>
    </source>
</evidence>
<dbReference type="SUPFAM" id="SSF88946">
    <property type="entry name" value="Sigma2 domain of RNA polymerase sigma factors"/>
    <property type="match status" value="1"/>
</dbReference>
<evidence type="ECO:0000256" key="5">
    <source>
        <dbReference type="ARBA" id="ARBA00023163"/>
    </source>
</evidence>
<dbReference type="EMBL" id="LBWG01000001">
    <property type="protein sequence ID" value="KKR05110.1"/>
    <property type="molecule type" value="Genomic_DNA"/>
</dbReference>
<comment type="similarity">
    <text evidence="1">Belongs to the sigma-70 factor family. ECF subfamily.</text>
</comment>